<dbReference type="RefSeq" id="YP_001955937.1">
    <property type="nucleotide sequence ID" value="NC_010817.1"/>
</dbReference>
<dbReference type="SMART" id="SM00271">
    <property type="entry name" value="DnaJ"/>
    <property type="match status" value="1"/>
</dbReference>
<dbReference type="Gene3D" id="1.10.287.110">
    <property type="entry name" value="DnaJ domain"/>
    <property type="match status" value="1"/>
</dbReference>
<dbReference type="CDD" id="cd06257">
    <property type="entry name" value="DnaJ"/>
    <property type="match status" value="1"/>
</dbReference>
<reference evidence="2 3" key="1">
    <citation type="journal article" date="2008" name="Virology">
        <title>Genomic characterization of a novel virus found in papillomatous lesions from a southern brown bandicoot (Isoodon obesulus) in Western Australia.</title>
        <authorList>
            <person name="Bennett M.D."/>
            <person name="Woolford L."/>
            <person name="Stevens H."/>
            <person name="Van Ranst M."/>
            <person name="Oldfield T."/>
            <person name="Slaven M."/>
            <person name="O'Hara A.J."/>
            <person name="Warren K.S."/>
            <person name="Nicholls P.K."/>
        </authorList>
    </citation>
    <scope>NUCLEOTIDE SEQUENCE [LARGE SCALE GENOMIC DNA]</scope>
    <source>
        <strain evidence="2">1</strain>
    </source>
</reference>
<protein>
    <submittedName>
        <fullName evidence="2">Small t antigen</fullName>
    </submittedName>
</protein>
<dbReference type="EMBL" id="EU277647">
    <property type="protein sequence ID" value="ABZ89643.1"/>
    <property type="molecule type" value="Genomic_DNA"/>
</dbReference>
<dbReference type="KEGG" id="vg:6373585"/>
<evidence type="ECO:0000313" key="2">
    <source>
        <dbReference type="EMBL" id="ABZ89643.1"/>
    </source>
</evidence>
<organism evidence="2 3">
    <name type="scientific">Bandicoot papillomatosis carcinomatosis virus type 2</name>
    <dbReference type="NCBI Taxonomy" id="500654"/>
    <lineage>
        <taxon>Viruses</taxon>
        <taxon>Monodnaviria</taxon>
        <taxon>Shotokuvirae</taxon>
        <taxon>Cossaviricota</taxon>
        <taxon>Papovaviricetes</taxon>
        <taxon>Zurhausenvirales</taxon>
        <taxon>Papillomaviridae</taxon>
    </lineage>
</organism>
<dbReference type="OrthoDB" id="14669at10239"/>
<evidence type="ECO:0000313" key="3">
    <source>
        <dbReference type="Proteomes" id="UP000114860"/>
    </source>
</evidence>
<dbReference type="InterPro" id="IPR036869">
    <property type="entry name" value="J_dom_sf"/>
</dbReference>
<feature type="domain" description="J" evidence="1">
    <location>
        <begin position="8"/>
        <end position="77"/>
    </location>
</feature>
<accession>B3FN93</accession>
<name>B3FN93_9PAPI</name>
<proteinExistence type="predicted"/>
<dbReference type="Pfam" id="PF00226">
    <property type="entry name" value="DnaJ"/>
    <property type="match status" value="1"/>
</dbReference>
<evidence type="ECO:0000259" key="1">
    <source>
        <dbReference type="PROSITE" id="PS50076"/>
    </source>
</evidence>
<sequence>MDNSDYLEFLELIGCDTYDGPENIKKKYRKAALKNHPDKGGSANKMKRLNELNQIYTECGPPQNKRYRPSSHYEEEDLFCYESGGEDEPDTCSYNRSDSGFSEGNYTTPDPSGFSASNVSFSQSCRNVKLLLDITETLGHGRHCAHTLEAIDKNNKMDWELFDTFCATPGNHHLTIMFIEHCYMKLKDWQWSLMNFVNYGPSYLEEIKEAANAINWSQLDDMIFS</sequence>
<gene>
    <name evidence="2" type="primary">stag</name>
</gene>
<dbReference type="SUPFAM" id="SSF46565">
    <property type="entry name" value="Chaperone J-domain"/>
    <property type="match status" value="1"/>
</dbReference>
<dbReference type="InterPro" id="IPR001623">
    <property type="entry name" value="DnaJ_domain"/>
</dbReference>
<dbReference type="Proteomes" id="UP000114860">
    <property type="component" value="Segment"/>
</dbReference>
<dbReference type="PROSITE" id="PS50076">
    <property type="entry name" value="DNAJ_2"/>
    <property type="match status" value="1"/>
</dbReference>
<dbReference type="GeneID" id="6373585"/>